<feature type="binding site" evidence="6">
    <location>
        <begin position="196"/>
        <end position="199"/>
    </location>
    <ligand>
        <name>CoA</name>
        <dbReference type="ChEBI" id="CHEBI:57287"/>
    </ligand>
</feature>
<reference evidence="10 11" key="1">
    <citation type="submission" date="2019-09" db="EMBL/GenBank/DDBJ databases">
        <title>H2 Metabolism Revealed by Metagenomic Analysis in Subglacial Sediment of East Antarctica.</title>
        <authorList>
            <person name="Yang Z."/>
            <person name="Zhang Y."/>
            <person name="Lv Y."/>
            <person name="Yan W."/>
            <person name="Xiao X."/>
            <person name="Sun B."/>
            <person name="Ma H."/>
        </authorList>
    </citation>
    <scope>NUCLEOTIDE SEQUENCE [LARGE SCALE GENOMIC DNA]</scope>
    <source>
        <strain evidence="10">Bin2_2</strain>
    </source>
</reference>
<dbReference type="Gene3D" id="3.40.50.12780">
    <property type="entry name" value="N-terminal domain of ligase-like"/>
    <property type="match status" value="1"/>
</dbReference>
<dbReference type="EC" id="6.2.1.1" evidence="6"/>
<keyword evidence="2 6" id="KW-0436">Ligase</keyword>
<feature type="domain" description="AMP-binding enzyme C-terminal" evidence="8">
    <location>
        <begin position="538"/>
        <end position="619"/>
    </location>
</feature>
<evidence type="ECO:0000259" key="8">
    <source>
        <dbReference type="Pfam" id="PF13193"/>
    </source>
</evidence>
<feature type="binding site" evidence="6">
    <location>
        <position position="530"/>
    </location>
    <ligand>
        <name>CoA</name>
        <dbReference type="ChEBI" id="CHEBI:57287"/>
    </ligand>
</feature>
<keyword evidence="4 6" id="KW-0067">ATP-binding</keyword>
<feature type="binding site" evidence="6">
    <location>
        <position position="544"/>
    </location>
    <ligand>
        <name>Mg(2+)</name>
        <dbReference type="ChEBI" id="CHEBI:18420"/>
    </ligand>
</feature>
<accession>A0A7C9P2L8</accession>
<keyword evidence="3 6" id="KW-0547">Nucleotide-binding</keyword>
<dbReference type="InterPro" id="IPR020845">
    <property type="entry name" value="AMP-binding_CS"/>
</dbReference>
<dbReference type="Pfam" id="PF13193">
    <property type="entry name" value="AMP-binding_C"/>
    <property type="match status" value="1"/>
</dbReference>
<dbReference type="Gene3D" id="3.30.300.30">
    <property type="match status" value="1"/>
</dbReference>
<feature type="domain" description="Acetyl-coenzyme A synthetase N-terminal" evidence="9">
    <location>
        <begin position="32"/>
        <end position="87"/>
    </location>
</feature>
<comment type="similarity">
    <text evidence="1 6">Belongs to the ATP-dependent AMP-binding enzyme family.</text>
</comment>
<dbReference type="Pfam" id="PF00501">
    <property type="entry name" value="AMP-binding"/>
    <property type="match status" value="1"/>
</dbReference>
<sequence length="655" mass="72242">MAAIESILTETRVFPPDDAFVKQANVSGMASYQALCKQAETDYEGFWANQARRTIDWKKPFTRTLDESKAPFYKWFDDGELNVSYNCLDRHLAKRGDKTALIFEADDGAVTKVTYKQLHARVCQFANGLTSLGVEAGDRVIVYMPMSIEAVVAMQACARIGAIHSVVFGGFSSKSLFERIDDAKAKIIITADESLRGGKAVPLKRAVDDALVMGDTSCVERVIVYRRSGGKVNWGLRDLWWHELTQTQAETSEPVWVNAEHPLFILYTSGSTGKPKGVQHSSGGYLLGAILSMQWVFDAKPDSDVFWCTADVGWITGHTYVTYGPLALGMTEVLFEGVPTYPHPGRFWEVIEKHKVTTFYTAPTAIRSLIKLGAEEPAKFDLSSLRLLGTVGEPINPEAWMWYHEVIGGGRCPIVDTWWQTETGAHMIAPLPGAVPTKPGSCTLPLPGIMTAITDELGHPIEKGQGGFLVIQRPFPSQLRTLWGDPDRFLKTYFPEELGGTTYLAGDSAHRDKDGYFWIMGRIDDVLNVSGHRLGTMEIESALVSNPLVAEAAVVGRPHDIKGEAVVAYVVLKGVRATGEEAKKIVADLRNWVAKEIGPIAKPDEIRFGDNLPKTRSGKIMRRLLRAIAKGEEITQDTSTLENPAILDQLKEAVK</sequence>
<dbReference type="NCBIfam" id="NF001208">
    <property type="entry name" value="PRK00174.1"/>
    <property type="match status" value="1"/>
</dbReference>
<dbReference type="GO" id="GO:0016208">
    <property type="term" value="F:AMP binding"/>
    <property type="evidence" value="ECO:0007669"/>
    <property type="project" value="InterPro"/>
</dbReference>
<dbReference type="EMBL" id="JAAFGW010000024">
    <property type="protein sequence ID" value="NDP47326.1"/>
    <property type="molecule type" value="Genomic_DNA"/>
</dbReference>
<feature type="binding site" evidence="6">
    <location>
        <position position="522"/>
    </location>
    <ligand>
        <name>ATP</name>
        <dbReference type="ChEBI" id="CHEBI:30616"/>
    </ligand>
</feature>
<feature type="binding site" evidence="6">
    <location>
        <position position="549"/>
    </location>
    <ligand>
        <name>Mg(2+)</name>
        <dbReference type="ChEBI" id="CHEBI:18420"/>
    </ligand>
</feature>
<dbReference type="SUPFAM" id="SSF56801">
    <property type="entry name" value="Acetyl-CoA synthetase-like"/>
    <property type="match status" value="1"/>
</dbReference>
<feature type="binding site" evidence="6">
    <location>
        <position position="316"/>
    </location>
    <ligand>
        <name>CoA</name>
        <dbReference type="ChEBI" id="CHEBI:57287"/>
    </ligand>
</feature>
<name>A0A7C9P2L8_9PROT</name>
<evidence type="ECO:0000259" key="7">
    <source>
        <dbReference type="Pfam" id="PF00501"/>
    </source>
</evidence>
<protein>
    <recommendedName>
        <fullName evidence="6">Acetyl-coenzyme A synthetase</fullName>
        <shortName evidence="6">AcCoA synthetase</shortName>
        <shortName evidence="6">Acs</shortName>
        <ecNumber evidence="6">6.2.1.1</ecNumber>
    </recommendedName>
    <alternativeName>
        <fullName evidence="6">Acetate--CoA ligase</fullName>
    </alternativeName>
    <alternativeName>
        <fullName evidence="6">Acyl-activating enzyme</fullName>
    </alternativeName>
</protein>
<dbReference type="PANTHER" id="PTHR24095">
    <property type="entry name" value="ACETYL-COENZYME A SYNTHETASE"/>
    <property type="match status" value="1"/>
</dbReference>
<evidence type="ECO:0000256" key="5">
    <source>
        <dbReference type="ARBA" id="ARBA00022990"/>
    </source>
</evidence>
<dbReference type="NCBIfam" id="TIGR02188">
    <property type="entry name" value="Ac_CoA_lig_AcsA"/>
    <property type="match status" value="1"/>
</dbReference>
<evidence type="ECO:0000256" key="4">
    <source>
        <dbReference type="ARBA" id="ARBA00022840"/>
    </source>
</evidence>
<proteinExistence type="inferred from homology"/>
<evidence type="ECO:0000256" key="3">
    <source>
        <dbReference type="ARBA" id="ARBA00022741"/>
    </source>
</evidence>
<dbReference type="PANTHER" id="PTHR24095:SF14">
    <property type="entry name" value="ACETYL-COENZYME A SYNTHETASE 1"/>
    <property type="match status" value="1"/>
</dbReference>
<evidence type="ECO:0000313" key="11">
    <source>
        <dbReference type="Proteomes" id="UP000483432"/>
    </source>
</evidence>
<gene>
    <name evidence="10" type="primary">acs</name>
    <name evidence="6" type="synonym">acsA</name>
    <name evidence="10" type="ORF">GZ085_02840</name>
</gene>
<keyword evidence="6" id="KW-0460">Magnesium</keyword>
<feature type="binding site" evidence="6">
    <location>
        <begin position="392"/>
        <end position="394"/>
    </location>
    <ligand>
        <name>ATP</name>
        <dbReference type="ChEBI" id="CHEBI:30616"/>
    </ligand>
</feature>
<dbReference type="FunFam" id="3.40.50.12780:FF:000001">
    <property type="entry name" value="Acetyl-coenzyme A synthetase"/>
    <property type="match status" value="1"/>
</dbReference>
<comment type="function">
    <text evidence="6">Catalyzes the conversion of acetate into acetyl-CoA (AcCoA), an essential intermediate at the junction of anabolic and catabolic pathways. AcsA undergoes a two-step reaction. In the first half reaction, AcsA combines acetate with ATP to form acetyl-adenylate (AcAMP) intermediate. In the second half reaction, it can then transfer the acetyl group from AcAMP to the sulfhydryl group of CoA, forming the product AcCoA.</text>
</comment>
<dbReference type="PROSITE" id="PS00455">
    <property type="entry name" value="AMP_BINDING"/>
    <property type="match status" value="1"/>
</dbReference>
<dbReference type="InterPro" id="IPR025110">
    <property type="entry name" value="AMP-bd_C"/>
</dbReference>
<dbReference type="Pfam" id="PF16177">
    <property type="entry name" value="ACAS_N"/>
    <property type="match status" value="1"/>
</dbReference>
<dbReference type="CDD" id="cd05966">
    <property type="entry name" value="ACS"/>
    <property type="match status" value="1"/>
</dbReference>
<feature type="modified residue" description="N6-acetyllysine" evidence="6">
    <location>
        <position position="619"/>
    </location>
</feature>
<comment type="PTM">
    <text evidence="6">Acetylated. Deacetylation by the SIR2-homolog deacetylase activates the enzyme.</text>
</comment>
<evidence type="ECO:0000256" key="2">
    <source>
        <dbReference type="ARBA" id="ARBA00022598"/>
    </source>
</evidence>
<comment type="caution">
    <text evidence="6">Lacks conserved residue(s) required for the propagation of feature annotation.</text>
</comment>
<feature type="binding site" evidence="6">
    <location>
        <begin position="416"/>
        <end position="421"/>
    </location>
    <ligand>
        <name>ATP</name>
        <dbReference type="ChEBI" id="CHEBI:30616"/>
    </ligand>
</feature>
<comment type="caution">
    <text evidence="10">The sequence shown here is derived from an EMBL/GenBank/DDBJ whole genome shotgun (WGS) entry which is preliminary data.</text>
</comment>
<dbReference type="InterPro" id="IPR032387">
    <property type="entry name" value="ACAS_N"/>
</dbReference>
<organism evidence="10 11">
    <name type="scientific">Sulfuriferula multivorans</name>
    <dbReference type="NCBI Taxonomy" id="1559896"/>
    <lineage>
        <taxon>Bacteria</taxon>
        <taxon>Pseudomonadati</taxon>
        <taxon>Pseudomonadota</taxon>
        <taxon>Betaproteobacteria</taxon>
        <taxon>Nitrosomonadales</taxon>
        <taxon>Sulfuricellaceae</taxon>
        <taxon>Sulfuriferula</taxon>
    </lineage>
</organism>
<dbReference type="AlphaFoldDB" id="A0A7C9P2L8"/>
<comment type="cofactor">
    <cofactor evidence="6">
        <name>Mg(2+)</name>
        <dbReference type="ChEBI" id="CHEBI:18420"/>
    </cofactor>
</comment>
<dbReference type="GO" id="GO:0019427">
    <property type="term" value="P:acetyl-CoA biosynthetic process from acetate"/>
    <property type="evidence" value="ECO:0007669"/>
    <property type="project" value="UniProtKB-UniRule"/>
</dbReference>
<dbReference type="GO" id="GO:0005829">
    <property type="term" value="C:cytosol"/>
    <property type="evidence" value="ECO:0007669"/>
    <property type="project" value="TreeGrafter"/>
</dbReference>
<dbReference type="InterPro" id="IPR042099">
    <property type="entry name" value="ANL_N_sf"/>
</dbReference>
<dbReference type="InterPro" id="IPR000873">
    <property type="entry name" value="AMP-dep_synth/lig_dom"/>
</dbReference>
<keyword evidence="5 6" id="KW-0007">Acetylation</keyword>
<dbReference type="InterPro" id="IPR045851">
    <property type="entry name" value="AMP-bd_C_sf"/>
</dbReference>
<evidence type="ECO:0000259" key="9">
    <source>
        <dbReference type="Pfam" id="PF16177"/>
    </source>
</evidence>
<dbReference type="GO" id="GO:0003987">
    <property type="term" value="F:acetate-CoA ligase activity"/>
    <property type="evidence" value="ECO:0007669"/>
    <property type="project" value="UniProtKB-UniRule"/>
</dbReference>
<keyword evidence="6" id="KW-0479">Metal-binding</keyword>
<evidence type="ECO:0000313" key="10">
    <source>
        <dbReference type="EMBL" id="NDP47326.1"/>
    </source>
</evidence>
<feature type="binding site" evidence="6">
    <location>
        <position position="507"/>
    </location>
    <ligand>
        <name>ATP</name>
        <dbReference type="ChEBI" id="CHEBI:30616"/>
    </ligand>
</feature>
<feature type="binding site" evidence="6">
    <location>
        <position position="533"/>
    </location>
    <ligand>
        <name>ATP</name>
        <dbReference type="ChEBI" id="CHEBI:30616"/>
    </ligand>
</feature>
<evidence type="ECO:0000256" key="1">
    <source>
        <dbReference type="ARBA" id="ARBA00006432"/>
    </source>
</evidence>
<dbReference type="Proteomes" id="UP000483432">
    <property type="component" value="Unassembled WGS sequence"/>
</dbReference>
<dbReference type="GO" id="GO:0005524">
    <property type="term" value="F:ATP binding"/>
    <property type="evidence" value="ECO:0007669"/>
    <property type="project" value="UniProtKB-KW"/>
</dbReference>
<dbReference type="GO" id="GO:0046872">
    <property type="term" value="F:metal ion binding"/>
    <property type="evidence" value="ECO:0007669"/>
    <property type="project" value="UniProtKB-KW"/>
</dbReference>
<feature type="domain" description="AMP-dependent synthetase/ligase" evidence="7">
    <location>
        <begin position="89"/>
        <end position="474"/>
    </location>
</feature>
<evidence type="ECO:0000256" key="6">
    <source>
        <dbReference type="HAMAP-Rule" id="MF_01123"/>
    </source>
</evidence>
<dbReference type="InterPro" id="IPR011904">
    <property type="entry name" value="Ac_CoA_lig"/>
</dbReference>
<dbReference type="HAMAP" id="MF_01123">
    <property type="entry name" value="Ac_CoA_synth"/>
    <property type="match status" value="1"/>
</dbReference>
<comment type="catalytic activity">
    <reaction evidence="6">
        <text>acetate + ATP + CoA = acetyl-CoA + AMP + diphosphate</text>
        <dbReference type="Rhea" id="RHEA:23176"/>
        <dbReference type="ChEBI" id="CHEBI:30089"/>
        <dbReference type="ChEBI" id="CHEBI:30616"/>
        <dbReference type="ChEBI" id="CHEBI:33019"/>
        <dbReference type="ChEBI" id="CHEBI:57287"/>
        <dbReference type="ChEBI" id="CHEBI:57288"/>
        <dbReference type="ChEBI" id="CHEBI:456215"/>
        <dbReference type="EC" id="6.2.1.1"/>
    </reaction>
</comment>